<evidence type="ECO:0000313" key="1">
    <source>
        <dbReference type="EMBL" id="SDS08350.1"/>
    </source>
</evidence>
<dbReference type="EMBL" id="LT629740">
    <property type="protein sequence ID" value="SDS08350.1"/>
    <property type="molecule type" value="Genomic_DNA"/>
</dbReference>
<gene>
    <name evidence="1" type="ORF">SAMN05216490_0508</name>
</gene>
<accession>A0A1H1PB96</accession>
<dbReference type="Proteomes" id="UP000199679">
    <property type="component" value="Chromosome I"/>
</dbReference>
<protein>
    <submittedName>
        <fullName evidence="1">Uncharacterized protein</fullName>
    </submittedName>
</protein>
<dbReference type="AlphaFoldDB" id="A0A1H1PB96"/>
<dbReference type="STRING" id="652787.SAMN05216490_0508"/>
<reference evidence="1 2" key="1">
    <citation type="submission" date="2016-10" db="EMBL/GenBank/DDBJ databases">
        <authorList>
            <person name="de Groot N.N."/>
        </authorList>
    </citation>
    <scope>NUCLEOTIDE SEQUENCE [LARGE SCALE GENOMIC DNA]</scope>
    <source>
        <strain evidence="1 2">MP1X4</strain>
    </source>
</reference>
<name>A0A1H1PB96_MUCMA</name>
<proteinExistence type="predicted"/>
<organism evidence="1 2">
    <name type="scientific">Mucilaginibacter mallensis</name>
    <dbReference type="NCBI Taxonomy" id="652787"/>
    <lineage>
        <taxon>Bacteria</taxon>
        <taxon>Pseudomonadati</taxon>
        <taxon>Bacteroidota</taxon>
        <taxon>Sphingobacteriia</taxon>
        <taxon>Sphingobacteriales</taxon>
        <taxon>Sphingobacteriaceae</taxon>
        <taxon>Mucilaginibacter</taxon>
    </lineage>
</organism>
<keyword evidence="2" id="KW-1185">Reference proteome</keyword>
<evidence type="ECO:0000313" key="2">
    <source>
        <dbReference type="Proteomes" id="UP000199679"/>
    </source>
</evidence>
<sequence>MNYGIFNINCLIINIYYRNNMAICLIMWKKSTFKAVFFLCKSFFLNKKILD</sequence>